<protein>
    <recommendedName>
        <fullName evidence="2">Putative Flp pilus-assembly TadG-like N-terminal domain-containing protein</fullName>
    </recommendedName>
</protein>
<dbReference type="InterPro" id="IPR036465">
    <property type="entry name" value="vWFA_dom_sf"/>
</dbReference>
<reference evidence="3" key="1">
    <citation type="submission" date="2018-06" db="EMBL/GenBank/DDBJ databases">
        <authorList>
            <person name="Zhirakovskaya E."/>
        </authorList>
    </citation>
    <scope>NUCLEOTIDE SEQUENCE</scope>
</reference>
<name>A0A3B0SLD9_9ZZZZ</name>
<dbReference type="AlphaFoldDB" id="A0A3B0SLD9"/>
<gene>
    <name evidence="3" type="ORF">MNBD_ALPHA04-2372</name>
</gene>
<dbReference type="EMBL" id="UOEF01000326">
    <property type="protein sequence ID" value="VAW01529.1"/>
    <property type="molecule type" value="Genomic_DNA"/>
</dbReference>
<evidence type="ECO:0000256" key="1">
    <source>
        <dbReference type="SAM" id="Phobius"/>
    </source>
</evidence>
<organism evidence="3">
    <name type="scientific">hydrothermal vent metagenome</name>
    <dbReference type="NCBI Taxonomy" id="652676"/>
    <lineage>
        <taxon>unclassified sequences</taxon>
        <taxon>metagenomes</taxon>
        <taxon>ecological metagenomes</taxon>
    </lineage>
</organism>
<feature type="domain" description="Putative Flp pilus-assembly TadG-like N-terminal" evidence="2">
    <location>
        <begin position="23"/>
        <end position="67"/>
    </location>
</feature>
<evidence type="ECO:0000259" key="2">
    <source>
        <dbReference type="Pfam" id="PF13400"/>
    </source>
</evidence>
<dbReference type="InterPro" id="IPR028087">
    <property type="entry name" value="Tad_N"/>
</dbReference>
<keyword evidence="1" id="KW-0472">Membrane</keyword>
<keyword evidence="1" id="KW-1133">Transmembrane helix</keyword>
<dbReference type="Gene3D" id="3.40.50.410">
    <property type="entry name" value="von Willebrand factor, type A domain"/>
    <property type="match status" value="1"/>
</dbReference>
<proteinExistence type="predicted"/>
<keyword evidence="1" id="KW-0812">Transmembrane</keyword>
<feature type="non-terminal residue" evidence="3">
    <location>
        <position position="285"/>
    </location>
</feature>
<dbReference type="Pfam" id="PF13400">
    <property type="entry name" value="Tad"/>
    <property type="match status" value="1"/>
</dbReference>
<accession>A0A3B0SLD9</accession>
<evidence type="ECO:0000313" key="3">
    <source>
        <dbReference type="EMBL" id="VAW01529.1"/>
    </source>
</evidence>
<sequence>MPAKNKINNVKTFFSALRSDVAGNTLAMVAAGLVPLAGIIGGGVDMSRAYMVKTRLQQACDAGVLAGRRAMGEGSYNAAAQAQTNNFFNANFPDGYINTTNRVFTASNPSGGSAVVGSASVKYPTVIMKMFGSPGIAVAVSCQAVLEISNSDITMVLDSTGSMNYNISDGSGGTTTRIAALRTATKSFYDIVDSAASGTGARIRYAMVPYTGTVNIGEELYNLDPTYLVGGTSGDVHPYQSRRAWYEYEDTEEVEIPAGTVTETYEELKYISDGSCSNWGNNTGG</sequence>
<feature type="transmembrane region" description="Helical" evidence="1">
    <location>
        <begin position="21"/>
        <end position="44"/>
    </location>
</feature>